<keyword evidence="5" id="KW-1185">Reference proteome</keyword>
<dbReference type="EMBL" id="NMVQ01000001">
    <property type="protein sequence ID" value="OYO25056.1"/>
    <property type="molecule type" value="Genomic_DNA"/>
</dbReference>
<dbReference type="GO" id="GO:0016787">
    <property type="term" value="F:hydrolase activity"/>
    <property type="evidence" value="ECO:0007669"/>
    <property type="project" value="InterPro"/>
</dbReference>
<dbReference type="OrthoDB" id="104542at2"/>
<feature type="domain" description="DNA/RNA non-specific endonuclease/pyrophosphatase/phosphodiesterase" evidence="3">
    <location>
        <begin position="8"/>
        <end position="106"/>
    </location>
</feature>
<feature type="binding site" evidence="2">
    <location>
        <position position="48"/>
    </location>
    <ligand>
        <name>Mg(2+)</name>
        <dbReference type="ChEBI" id="CHEBI:18420"/>
        <note>catalytic</note>
    </ligand>
</feature>
<comment type="caution">
    <text evidence="4">The sequence shown here is derived from an EMBL/GenBank/DDBJ whole genome shotgun (WGS) entry which is preliminary data.</text>
</comment>
<dbReference type="Proteomes" id="UP000216311">
    <property type="component" value="Unassembled WGS sequence"/>
</dbReference>
<dbReference type="PANTHER" id="PTHR13966:SF5">
    <property type="entry name" value="ENDONUCLEASE G, MITOCHONDRIAL"/>
    <property type="match status" value="1"/>
</dbReference>
<accession>A0A255HCR0</accession>
<reference evidence="4 5" key="1">
    <citation type="submission" date="2017-07" db="EMBL/GenBank/DDBJ databases">
        <title>Draft whole genome sequences of clinical Proprionibacteriaceae strains.</title>
        <authorList>
            <person name="Bernier A.-M."/>
            <person name="Bernard K."/>
            <person name="Domingo M.-C."/>
        </authorList>
    </citation>
    <scope>NUCLEOTIDE SEQUENCE [LARGE SCALE GENOMIC DNA]</scope>
    <source>
        <strain evidence="4 5">NML 130396</strain>
    </source>
</reference>
<organism evidence="4 5">
    <name type="scientific">Enemella dayhoffiae</name>
    <dbReference type="NCBI Taxonomy" id="2016507"/>
    <lineage>
        <taxon>Bacteria</taxon>
        <taxon>Bacillati</taxon>
        <taxon>Actinomycetota</taxon>
        <taxon>Actinomycetes</taxon>
        <taxon>Propionibacteriales</taxon>
        <taxon>Propionibacteriaceae</taxon>
        <taxon>Enemella</taxon>
    </lineage>
</organism>
<protein>
    <recommendedName>
        <fullName evidence="3">DNA/RNA non-specific endonuclease/pyrophosphatase/phosphodiesterase domain-containing protein</fullName>
    </recommendedName>
</protein>
<dbReference type="GO" id="GO:0046872">
    <property type="term" value="F:metal ion binding"/>
    <property type="evidence" value="ECO:0007669"/>
    <property type="project" value="UniProtKB-KW"/>
</dbReference>
<dbReference type="Gene3D" id="3.40.570.10">
    <property type="entry name" value="Extracellular Endonuclease, subunit A"/>
    <property type="match status" value="1"/>
</dbReference>
<evidence type="ECO:0000259" key="3">
    <source>
        <dbReference type="Pfam" id="PF01223"/>
    </source>
</evidence>
<dbReference type="InterPro" id="IPR044929">
    <property type="entry name" value="DNA/RNA_non-sp_Endonuclease_sf"/>
</dbReference>
<keyword evidence="2" id="KW-0479">Metal-binding</keyword>
<dbReference type="InterPro" id="IPR001604">
    <property type="entry name" value="Endo_G_ENPP1-like_dom"/>
</dbReference>
<dbReference type="InterPro" id="IPR040255">
    <property type="entry name" value="Non-specific_endonuclease"/>
</dbReference>
<evidence type="ECO:0000313" key="5">
    <source>
        <dbReference type="Proteomes" id="UP000216311"/>
    </source>
</evidence>
<dbReference type="GO" id="GO:0004519">
    <property type="term" value="F:endonuclease activity"/>
    <property type="evidence" value="ECO:0007669"/>
    <property type="project" value="TreeGrafter"/>
</dbReference>
<dbReference type="GO" id="GO:0003676">
    <property type="term" value="F:nucleic acid binding"/>
    <property type="evidence" value="ECO:0007669"/>
    <property type="project" value="InterPro"/>
</dbReference>
<dbReference type="Pfam" id="PF01223">
    <property type="entry name" value="Endonuclease_NS"/>
    <property type="match status" value="1"/>
</dbReference>
<dbReference type="InterPro" id="IPR044925">
    <property type="entry name" value="His-Me_finger_sf"/>
</dbReference>
<evidence type="ECO:0000256" key="2">
    <source>
        <dbReference type="PIRSR" id="PIRSR640255-2"/>
    </source>
</evidence>
<dbReference type="PANTHER" id="PTHR13966">
    <property type="entry name" value="ENDONUCLEASE RELATED"/>
    <property type="match status" value="1"/>
</dbReference>
<dbReference type="AlphaFoldDB" id="A0A255HCR0"/>
<feature type="active site" description="Proton acceptor" evidence="1">
    <location>
        <position position="13"/>
    </location>
</feature>
<name>A0A255HCR0_9ACTN</name>
<sequence>MSCTPTTDVDRGHLARRADLLWGTPEEARKANSDSLFFNITPQLNSFNQAMRQGIWGRLEDAVYEDVEVDRLRISVFAGPVLADDDRTYRGVKVPDEFWKVISFVNELPEFKT</sequence>
<proteinExistence type="predicted"/>
<dbReference type="SUPFAM" id="SSF54060">
    <property type="entry name" value="His-Me finger endonucleases"/>
    <property type="match status" value="1"/>
</dbReference>
<evidence type="ECO:0000313" key="4">
    <source>
        <dbReference type="EMBL" id="OYO25056.1"/>
    </source>
</evidence>
<evidence type="ECO:0000256" key="1">
    <source>
        <dbReference type="PIRSR" id="PIRSR640255-1"/>
    </source>
</evidence>
<gene>
    <name evidence="4" type="ORF">CGZ93_00900</name>
</gene>